<proteinExistence type="predicted"/>
<reference evidence="1" key="2">
    <citation type="journal article" date="2015" name="Data Brief">
        <title>Shoot transcriptome of the giant reed, Arundo donax.</title>
        <authorList>
            <person name="Barrero R.A."/>
            <person name="Guerrero F.D."/>
            <person name="Moolhuijzen P."/>
            <person name="Goolsby J.A."/>
            <person name="Tidwell J."/>
            <person name="Bellgard S.E."/>
            <person name="Bellgard M.I."/>
        </authorList>
    </citation>
    <scope>NUCLEOTIDE SEQUENCE</scope>
    <source>
        <tissue evidence="1">Shoot tissue taken approximately 20 cm above the soil surface</tissue>
    </source>
</reference>
<evidence type="ECO:0000313" key="1">
    <source>
        <dbReference type="EMBL" id="JAD41156.1"/>
    </source>
</evidence>
<sequence>MLIVSLVLSTGIKLCLIVGTPTSSSR</sequence>
<reference evidence="1" key="1">
    <citation type="submission" date="2014-09" db="EMBL/GenBank/DDBJ databases">
        <authorList>
            <person name="Magalhaes I.L.F."/>
            <person name="Oliveira U."/>
            <person name="Santos F.R."/>
            <person name="Vidigal T.H.D.A."/>
            <person name="Brescovit A.D."/>
            <person name="Santos A.J."/>
        </authorList>
    </citation>
    <scope>NUCLEOTIDE SEQUENCE</scope>
    <source>
        <tissue evidence="1">Shoot tissue taken approximately 20 cm above the soil surface</tissue>
    </source>
</reference>
<protein>
    <submittedName>
        <fullName evidence="1">Uncharacterized protein</fullName>
    </submittedName>
</protein>
<organism evidence="1">
    <name type="scientific">Arundo donax</name>
    <name type="common">Giant reed</name>
    <name type="synonym">Donax arundinaceus</name>
    <dbReference type="NCBI Taxonomy" id="35708"/>
    <lineage>
        <taxon>Eukaryota</taxon>
        <taxon>Viridiplantae</taxon>
        <taxon>Streptophyta</taxon>
        <taxon>Embryophyta</taxon>
        <taxon>Tracheophyta</taxon>
        <taxon>Spermatophyta</taxon>
        <taxon>Magnoliopsida</taxon>
        <taxon>Liliopsida</taxon>
        <taxon>Poales</taxon>
        <taxon>Poaceae</taxon>
        <taxon>PACMAD clade</taxon>
        <taxon>Arundinoideae</taxon>
        <taxon>Arundineae</taxon>
        <taxon>Arundo</taxon>
    </lineage>
</organism>
<dbReference type="EMBL" id="GBRH01256739">
    <property type="protein sequence ID" value="JAD41156.1"/>
    <property type="molecule type" value="Transcribed_RNA"/>
</dbReference>
<dbReference type="AlphaFoldDB" id="A0A0A8ZQV1"/>
<accession>A0A0A8ZQV1</accession>
<name>A0A0A8ZQV1_ARUDO</name>